<reference evidence="2" key="1">
    <citation type="journal article" date="2015" name="Genome Announc.">
        <title>Draft Genome Sequence of an Anaerobic Ammonium-Oxidizing Bacterium, "Candidatus Brocadia sinica".</title>
        <authorList>
            <person name="Oshiki M."/>
            <person name="Shinyako-Hata K."/>
            <person name="Satoh H."/>
            <person name="Okabe S."/>
        </authorList>
    </citation>
    <scope>NUCLEOTIDE SEQUENCE [LARGE SCALE GENOMIC DNA]</scope>
    <source>
        <strain evidence="2">JPN1</strain>
    </source>
</reference>
<protein>
    <submittedName>
        <fullName evidence="1">Uncharacterized protein</fullName>
    </submittedName>
</protein>
<accession>A0ABQ0JZ05</accession>
<dbReference type="EMBL" id="BAFN01000001">
    <property type="protein sequence ID" value="GAN33719.1"/>
    <property type="molecule type" value="Genomic_DNA"/>
</dbReference>
<evidence type="ECO:0000313" key="1">
    <source>
        <dbReference type="EMBL" id="GAN33719.1"/>
    </source>
</evidence>
<sequence>MEKTKRCPVGLDSFQHYCPDDPKNHEPLTKIKSYLERKFEGKTEADISNEPWRREHWATLQFIRGGCKGERPKTQLAEAQTPSKAEAPTITPTQQEAMNAIAQLRAGVPFTRSYPQAVIPRQPKIVTFEQEILHNWETNSSIRAEFVSLSSYQACMKAQRGARQRS</sequence>
<organism evidence="1 2">
    <name type="scientific">Candidatus Brocadia sinica JPN1</name>
    <dbReference type="NCBI Taxonomy" id="1197129"/>
    <lineage>
        <taxon>Bacteria</taxon>
        <taxon>Pseudomonadati</taxon>
        <taxon>Planctomycetota</taxon>
        <taxon>Candidatus Brocadiia</taxon>
        <taxon>Candidatus Brocadiales</taxon>
        <taxon>Candidatus Brocadiaceae</taxon>
        <taxon>Candidatus Brocadia</taxon>
    </lineage>
</organism>
<evidence type="ECO:0000313" key="2">
    <source>
        <dbReference type="Proteomes" id="UP000032309"/>
    </source>
</evidence>
<keyword evidence="2" id="KW-1185">Reference proteome</keyword>
<proteinExistence type="predicted"/>
<gene>
    <name evidence="1" type="ORF">BROSI_A2253</name>
</gene>
<dbReference type="Proteomes" id="UP000032309">
    <property type="component" value="Unassembled WGS sequence"/>
</dbReference>
<comment type="caution">
    <text evidence="1">The sequence shown here is derived from an EMBL/GenBank/DDBJ whole genome shotgun (WGS) entry which is preliminary data.</text>
</comment>
<dbReference type="RefSeq" id="WP_052563811.1">
    <property type="nucleotide sequence ID" value="NZ_BAFN01000001.1"/>
</dbReference>
<name>A0ABQ0JZ05_9BACT</name>